<evidence type="ECO:0000313" key="1">
    <source>
        <dbReference type="EMBL" id="KAI4377190.1"/>
    </source>
</evidence>
<proteinExistence type="predicted"/>
<sequence length="103" mass="11593">MLAEALFEVLDELHRQPIFPPLSPSPKKSAADNEENDEQCYICLVEYAEGDQIRVLPCKHEYHMHCVDKWLKEIHGICPLCRGDVCDGSTEHNTASDPEISAA</sequence>
<gene>
    <name evidence="1" type="ORF">MLD38_014861</name>
</gene>
<organism evidence="1 2">
    <name type="scientific">Melastoma candidum</name>
    <dbReference type="NCBI Taxonomy" id="119954"/>
    <lineage>
        <taxon>Eukaryota</taxon>
        <taxon>Viridiplantae</taxon>
        <taxon>Streptophyta</taxon>
        <taxon>Embryophyta</taxon>
        <taxon>Tracheophyta</taxon>
        <taxon>Spermatophyta</taxon>
        <taxon>Magnoliopsida</taxon>
        <taxon>eudicotyledons</taxon>
        <taxon>Gunneridae</taxon>
        <taxon>Pentapetalae</taxon>
        <taxon>rosids</taxon>
        <taxon>malvids</taxon>
        <taxon>Myrtales</taxon>
        <taxon>Melastomataceae</taxon>
        <taxon>Melastomatoideae</taxon>
        <taxon>Melastomateae</taxon>
        <taxon>Melastoma</taxon>
    </lineage>
</organism>
<name>A0ACB9RE14_9MYRT</name>
<dbReference type="Proteomes" id="UP001057402">
    <property type="component" value="Chromosome 4"/>
</dbReference>
<keyword evidence="2" id="KW-1185">Reference proteome</keyword>
<accession>A0ACB9RE14</accession>
<protein>
    <submittedName>
        <fullName evidence="1">Uncharacterized protein</fullName>
    </submittedName>
</protein>
<evidence type="ECO:0000313" key="2">
    <source>
        <dbReference type="Proteomes" id="UP001057402"/>
    </source>
</evidence>
<reference evidence="2" key="1">
    <citation type="journal article" date="2023" name="Front. Plant Sci.">
        <title>Chromosomal-level genome assembly of Melastoma candidum provides insights into trichome evolution.</title>
        <authorList>
            <person name="Zhong Y."/>
            <person name="Wu W."/>
            <person name="Sun C."/>
            <person name="Zou P."/>
            <person name="Liu Y."/>
            <person name="Dai S."/>
            <person name="Zhou R."/>
        </authorList>
    </citation>
    <scope>NUCLEOTIDE SEQUENCE [LARGE SCALE GENOMIC DNA]</scope>
</reference>
<comment type="caution">
    <text evidence="1">The sequence shown here is derived from an EMBL/GenBank/DDBJ whole genome shotgun (WGS) entry which is preliminary data.</text>
</comment>
<dbReference type="EMBL" id="CM042883">
    <property type="protein sequence ID" value="KAI4377190.1"/>
    <property type="molecule type" value="Genomic_DNA"/>
</dbReference>